<evidence type="ECO:0000256" key="4">
    <source>
        <dbReference type="SAM" id="SignalP"/>
    </source>
</evidence>
<dbReference type="Pfam" id="PF01476">
    <property type="entry name" value="LysM"/>
    <property type="match status" value="3"/>
</dbReference>
<feature type="chain" id="PRO_5025679536" evidence="4">
    <location>
        <begin position="22"/>
        <end position="731"/>
    </location>
</feature>
<keyword evidence="4" id="KW-0732">Signal</keyword>
<accession>A0A6A6DCG5</accession>
<feature type="domain" description="LysM" evidence="5">
    <location>
        <begin position="220"/>
        <end position="265"/>
    </location>
</feature>
<protein>
    <submittedName>
        <fullName evidence="6">Carbohydrate-binding module family 50 protein</fullName>
    </submittedName>
</protein>
<keyword evidence="7" id="KW-1185">Reference proteome</keyword>
<dbReference type="PROSITE" id="PS51782">
    <property type="entry name" value="LYSM"/>
    <property type="match status" value="3"/>
</dbReference>
<dbReference type="Gene3D" id="3.10.350.10">
    <property type="entry name" value="LysM domain"/>
    <property type="match status" value="4"/>
</dbReference>
<evidence type="ECO:0000313" key="7">
    <source>
        <dbReference type="Proteomes" id="UP000800200"/>
    </source>
</evidence>
<dbReference type="OrthoDB" id="5985073at2759"/>
<evidence type="ECO:0000256" key="3">
    <source>
        <dbReference type="SAM" id="MobiDB-lite"/>
    </source>
</evidence>
<dbReference type="SUPFAM" id="SSF54106">
    <property type="entry name" value="LysM domain"/>
    <property type="match status" value="3"/>
</dbReference>
<dbReference type="EMBL" id="ML994727">
    <property type="protein sequence ID" value="KAF2175650.1"/>
    <property type="molecule type" value="Genomic_DNA"/>
</dbReference>
<dbReference type="SMART" id="SM00257">
    <property type="entry name" value="LysM"/>
    <property type="match status" value="3"/>
</dbReference>
<feature type="compositionally biased region" description="Low complexity" evidence="3">
    <location>
        <begin position="655"/>
        <end position="665"/>
    </location>
</feature>
<dbReference type="GO" id="GO:0008061">
    <property type="term" value="F:chitin binding"/>
    <property type="evidence" value="ECO:0007669"/>
    <property type="project" value="UniProtKB-KW"/>
</dbReference>
<gene>
    <name evidence="6" type="ORF">K469DRAFT_679598</name>
</gene>
<evidence type="ECO:0000259" key="5">
    <source>
        <dbReference type="PROSITE" id="PS51782"/>
    </source>
</evidence>
<dbReference type="AlphaFoldDB" id="A0A6A6DCG5"/>
<keyword evidence="1" id="KW-0147">Chitin-binding</keyword>
<dbReference type="Proteomes" id="UP000800200">
    <property type="component" value="Unassembled WGS sequence"/>
</dbReference>
<feature type="domain" description="LysM" evidence="5">
    <location>
        <begin position="362"/>
        <end position="408"/>
    </location>
</feature>
<name>A0A6A6DCG5_9PEZI</name>
<dbReference type="PANTHER" id="PTHR34997:SF1">
    <property type="entry name" value="PEPTIDOGLYCAN-BINDING LYSIN DOMAIN"/>
    <property type="match status" value="1"/>
</dbReference>
<dbReference type="CDD" id="cd00118">
    <property type="entry name" value="LysM"/>
    <property type="match status" value="3"/>
</dbReference>
<evidence type="ECO:0000256" key="2">
    <source>
        <dbReference type="ARBA" id="ARBA00023026"/>
    </source>
</evidence>
<evidence type="ECO:0000256" key="1">
    <source>
        <dbReference type="ARBA" id="ARBA00022669"/>
    </source>
</evidence>
<dbReference type="InterPro" id="IPR018392">
    <property type="entry name" value="LysM"/>
</dbReference>
<feature type="signal peptide" evidence="4">
    <location>
        <begin position="1"/>
        <end position="21"/>
    </location>
</feature>
<dbReference type="InterPro" id="IPR036779">
    <property type="entry name" value="LysM_dom_sf"/>
</dbReference>
<feature type="domain" description="LysM" evidence="5">
    <location>
        <begin position="683"/>
        <end position="729"/>
    </location>
</feature>
<dbReference type="InterPro" id="IPR052210">
    <property type="entry name" value="LysM1-like"/>
</dbReference>
<evidence type="ECO:0000313" key="6">
    <source>
        <dbReference type="EMBL" id="KAF2175650.1"/>
    </source>
</evidence>
<feature type="region of interest" description="Disordered" evidence="3">
    <location>
        <begin position="655"/>
        <end position="674"/>
    </location>
</feature>
<proteinExistence type="predicted"/>
<sequence length="731" mass="77558">MKVFRTNLLHLLAVITIGAHAQQFEGIIRGIGYPGLSDGCLNALNTTVKGCPVLLSDVSVENPRLNSAQLAALCTTSCRSALTSVRSTIKAGCSAPNDTIAFDSVVYPATFIIDRFSYTYDLSCRKDASSGRYCDELMFSWLAAGNASTKAANCSDCALGSMQTQLNSPFGFDAEFAQDFQAVKSSCGSSGYSFTTPAAYAVGTNLPNRAEDANVPSCSNPYVVKSGDSCDAIALARQVSTFSIVKAGGLKSDCSNLLPGVSLCLPAPCTLYRVQYGDDCKSIISAHSGVTGYGFLSWNPNITPLCTNLADMVTNLICVSPPGGSNSDITITVTPPTTTTIESTAVPKPTNGKGDTTAPCASWYTVQDGDFCESISVRQNIALQDFYFLNPSIDKNCTNLWLDTAYCVQAVGDINKYPNYPYSSSAVYTLTSSAYVTTSSVLTPTVPSATPFVPPPRAPGTKADCEGYVDYIPVTPFQDQSQSENVRLVTEQMNSCDFASSGYPVSYDDFLKWNPSLASIKPCYLQPNYSYCAVDKISSYTGVPSYGQCRSVDDAYPGTISTCECFTLITGSATKSPSCAKIASDAGIALSDLTLWNPWVGSSCDDGLYKDLALKKQRAVCIGVNSTNVSPTATRVATITSARITSSTRIASSMRVTSSTRTTPTPVAPPAPTQSGIAKSCTKYYKAVSGDGCWAIANSNGITLDQFYAWNPAVGNDCANLWPNYAYCVAA</sequence>
<keyword evidence="2" id="KW-0843">Virulence</keyword>
<organism evidence="6 7">
    <name type="scientific">Zopfia rhizophila CBS 207.26</name>
    <dbReference type="NCBI Taxonomy" id="1314779"/>
    <lineage>
        <taxon>Eukaryota</taxon>
        <taxon>Fungi</taxon>
        <taxon>Dikarya</taxon>
        <taxon>Ascomycota</taxon>
        <taxon>Pezizomycotina</taxon>
        <taxon>Dothideomycetes</taxon>
        <taxon>Dothideomycetes incertae sedis</taxon>
        <taxon>Zopfiaceae</taxon>
        <taxon>Zopfia</taxon>
    </lineage>
</organism>
<reference evidence="6" key="1">
    <citation type="journal article" date="2020" name="Stud. Mycol.">
        <title>101 Dothideomycetes genomes: a test case for predicting lifestyles and emergence of pathogens.</title>
        <authorList>
            <person name="Haridas S."/>
            <person name="Albert R."/>
            <person name="Binder M."/>
            <person name="Bloem J."/>
            <person name="Labutti K."/>
            <person name="Salamov A."/>
            <person name="Andreopoulos B."/>
            <person name="Baker S."/>
            <person name="Barry K."/>
            <person name="Bills G."/>
            <person name="Bluhm B."/>
            <person name="Cannon C."/>
            <person name="Castanera R."/>
            <person name="Culley D."/>
            <person name="Daum C."/>
            <person name="Ezra D."/>
            <person name="Gonzalez J."/>
            <person name="Henrissat B."/>
            <person name="Kuo A."/>
            <person name="Liang C."/>
            <person name="Lipzen A."/>
            <person name="Lutzoni F."/>
            <person name="Magnuson J."/>
            <person name="Mondo S."/>
            <person name="Nolan M."/>
            <person name="Ohm R."/>
            <person name="Pangilinan J."/>
            <person name="Park H.-J."/>
            <person name="Ramirez L."/>
            <person name="Alfaro M."/>
            <person name="Sun H."/>
            <person name="Tritt A."/>
            <person name="Yoshinaga Y."/>
            <person name="Zwiers L.-H."/>
            <person name="Turgeon B."/>
            <person name="Goodwin S."/>
            <person name="Spatafora J."/>
            <person name="Crous P."/>
            <person name="Grigoriev I."/>
        </authorList>
    </citation>
    <scope>NUCLEOTIDE SEQUENCE</scope>
    <source>
        <strain evidence="6">CBS 207.26</strain>
    </source>
</reference>
<dbReference type="PANTHER" id="PTHR34997">
    <property type="entry name" value="AM15"/>
    <property type="match status" value="1"/>
</dbReference>